<comment type="function">
    <text evidence="5">One of the primary rRNA binding proteins. Required for association of the 30S and 50S subunits to form the 70S ribosome, for tRNA binding and peptide bond formation. It has been suggested to have peptidyltransferase activity; this is somewhat controversial. Makes several contacts with the 16S rRNA in the 70S ribosome.</text>
</comment>
<dbReference type="GO" id="GO:0003735">
    <property type="term" value="F:structural constituent of ribosome"/>
    <property type="evidence" value="ECO:0007669"/>
    <property type="project" value="InterPro"/>
</dbReference>
<dbReference type="Proteomes" id="UP000075320">
    <property type="component" value="Unassembled WGS sequence"/>
</dbReference>
<dbReference type="PIRSF" id="PIRSF002158">
    <property type="entry name" value="Ribosomal_L2"/>
    <property type="match status" value="1"/>
</dbReference>
<comment type="similarity">
    <text evidence="1 5">Belongs to the universal ribosomal protein uL2 family.</text>
</comment>
<dbReference type="EMBL" id="LUKE01000001">
    <property type="protein sequence ID" value="KYG65872.1"/>
    <property type="molecule type" value="Genomic_DNA"/>
</dbReference>
<dbReference type="GO" id="GO:0019843">
    <property type="term" value="F:rRNA binding"/>
    <property type="evidence" value="ECO:0007669"/>
    <property type="project" value="UniProtKB-UniRule"/>
</dbReference>
<evidence type="ECO:0000256" key="3">
    <source>
        <dbReference type="ARBA" id="ARBA00023274"/>
    </source>
</evidence>
<dbReference type="PANTHER" id="PTHR13691">
    <property type="entry name" value="RIBOSOMAL PROTEIN L2"/>
    <property type="match status" value="1"/>
</dbReference>
<gene>
    <name evidence="5 9" type="primary">rplB</name>
    <name evidence="9" type="ORF">AZI86_02020</name>
</gene>
<keyword evidence="5" id="KW-0694">RNA-binding</keyword>
<dbReference type="InterPro" id="IPR008991">
    <property type="entry name" value="Translation_prot_SH3-like_sf"/>
</dbReference>
<evidence type="ECO:0000256" key="6">
    <source>
        <dbReference type="SAM" id="MobiDB-lite"/>
    </source>
</evidence>
<dbReference type="RefSeq" id="WP_061833415.1">
    <property type="nucleotide sequence ID" value="NZ_LUKE01000001.1"/>
</dbReference>
<dbReference type="Gene3D" id="2.40.50.140">
    <property type="entry name" value="Nucleic acid-binding proteins"/>
    <property type="match status" value="1"/>
</dbReference>
<dbReference type="SMART" id="SM01383">
    <property type="entry name" value="Ribosomal_L2"/>
    <property type="match status" value="1"/>
</dbReference>
<dbReference type="InterPro" id="IPR012340">
    <property type="entry name" value="NA-bd_OB-fold"/>
</dbReference>
<sequence>MGIKTFAPRSHGRRGMTGFDFKEITKTTPEKSLLAPLKKQAARNNHGQITIRHQGGGHKRKYRLVDFKRTKVEVSAKVIAIEYDPNRTCRIALISYIDGAKAYIIAPVGLNVGDTVLASDKADIKPGNCLSLAAIPVGTVIHNIEMRPGKGGQVCRGAGASATLAGKGDQYCQVRMPSGELKQILSVCKASIGQVGNTDNENIKLGKAGRSRWRGIRPSVRGMHMNPVDHPLGGGEGVGKGHHPVTPWGQPCKGYKTRHNKRTNSSIIKRRK</sequence>
<feature type="region of interest" description="Disordered" evidence="6">
    <location>
        <begin position="243"/>
        <end position="272"/>
    </location>
</feature>
<evidence type="ECO:0000313" key="10">
    <source>
        <dbReference type="Proteomes" id="UP000075320"/>
    </source>
</evidence>
<dbReference type="GO" id="GO:0016740">
    <property type="term" value="F:transferase activity"/>
    <property type="evidence" value="ECO:0007669"/>
    <property type="project" value="InterPro"/>
</dbReference>
<dbReference type="InterPro" id="IPR014726">
    <property type="entry name" value="Ribosomal_uL2_dom3"/>
</dbReference>
<proteinExistence type="inferred from homology"/>
<dbReference type="SUPFAM" id="SSF50249">
    <property type="entry name" value="Nucleic acid-binding proteins"/>
    <property type="match status" value="1"/>
</dbReference>
<dbReference type="FunFam" id="4.10.950.10:FF:000001">
    <property type="entry name" value="50S ribosomal protein L2"/>
    <property type="match status" value="1"/>
</dbReference>
<dbReference type="FunFam" id="2.40.50.140:FF:000003">
    <property type="entry name" value="50S ribosomal protein L2"/>
    <property type="match status" value="1"/>
</dbReference>
<dbReference type="NCBIfam" id="TIGR01171">
    <property type="entry name" value="rplB_bact"/>
    <property type="match status" value="1"/>
</dbReference>
<evidence type="ECO:0000256" key="4">
    <source>
        <dbReference type="ARBA" id="ARBA00035242"/>
    </source>
</evidence>
<evidence type="ECO:0000256" key="1">
    <source>
        <dbReference type="ARBA" id="ARBA00005636"/>
    </source>
</evidence>
<dbReference type="Gene3D" id="4.10.950.10">
    <property type="entry name" value="Ribosomal protein L2, domain 3"/>
    <property type="match status" value="1"/>
</dbReference>
<dbReference type="InterPro" id="IPR002171">
    <property type="entry name" value="Ribosomal_uL2"/>
</dbReference>
<dbReference type="SMART" id="SM01382">
    <property type="entry name" value="Ribosomal_L2_C"/>
    <property type="match status" value="1"/>
</dbReference>
<feature type="domain" description="Large ribosomal subunit protein uL2 C-terminal" evidence="7">
    <location>
        <begin position="124"/>
        <end position="251"/>
    </location>
</feature>
<organism evidence="9 10">
    <name type="scientific">Bdellovibrio bacteriovorus</name>
    <dbReference type="NCBI Taxonomy" id="959"/>
    <lineage>
        <taxon>Bacteria</taxon>
        <taxon>Pseudomonadati</taxon>
        <taxon>Bdellovibrionota</taxon>
        <taxon>Bdellovibrionia</taxon>
        <taxon>Bdellovibrionales</taxon>
        <taxon>Pseudobdellovibrionaceae</taxon>
        <taxon>Bdellovibrio</taxon>
    </lineage>
</organism>
<dbReference type="InterPro" id="IPR014722">
    <property type="entry name" value="Rib_uL2_dom2"/>
</dbReference>
<evidence type="ECO:0000259" key="7">
    <source>
        <dbReference type="SMART" id="SM01382"/>
    </source>
</evidence>
<dbReference type="GO" id="GO:0002181">
    <property type="term" value="P:cytoplasmic translation"/>
    <property type="evidence" value="ECO:0007669"/>
    <property type="project" value="TreeGrafter"/>
</dbReference>
<keyword evidence="2 5" id="KW-0689">Ribosomal protein</keyword>
<dbReference type="AlphaFoldDB" id="A0A150WN36"/>
<protein>
    <recommendedName>
        <fullName evidence="4 5">Large ribosomal subunit protein uL2</fullName>
    </recommendedName>
</protein>
<keyword evidence="3 5" id="KW-0687">Ribonucleoprotein</keyword>
<dbReference type="Pfam" id="PF00181">
    <property type="entry name" value="Ribosomal_L2_N"/>
    <property type="match status" value="1"/>
</dbReference>
<feature type="compositionally biased region" description="Basic residues" evidence="6">
    <location>
        <begin position="255"/>
        <end position="272"/>
    </location>
</feature>
<reference evidence="9 10" key="1">
    <citation type="submission" date="2016-03" db="EMBL/GenBank/DDBJ databases">
        <authorList>
            <person name="Ploux O."/>
        </authorList>
    </citation>
    <scope>NUCLEOTIDE SEQUENCE [LARGE SCALE GENOMIC DNA]</scope>
    <source>
        <strain evidence="9 10">R0</strain>
    </source>
</reference>
<evidence type="ECO:0000313" key="9">
    <source>
        <dbReference type="EMBL" id="KYG65872.1"/>
    </source>
</evidence>
<comment type="subunit">
    <text evidence="5">Part of the 50S ribosomal subunit. Forms a bridge to the 30S subunit in the 70S ribosome.</text>
</comment>
<comment type="caution">
    <text evidence="9">The sequence shown here is derived from an EMBL/GenBank/DDBJ whole genome shotgun (WGS) entry which is preliminary data.</text>
</comment>
<evidence type="ECO:0000259" key="8">
    <source>
        <dbReference type="SMART" id="SM01383"/>
    </source>
</evidence>
<feature type="domain" description="Large ribosomal subunit protein uL2 RNA-binding" evidence="8">
    <location>
        <begin position="42"/>
        <end position="118"/>
    </location>
</feature>
<dbReference type="InterPro" id="IPR022669">
    <property type="entry name" value="Ribosomal_uL2_C"/>
</dbReference>
<accession>A0A150WN36</accession>
<dbReference type="PANTHER" id="PTHR13691:SF5">
    <property type="entry name" value="LARGE RIBOSOMAL SUBUNIT PROTEIN UL2M"/>
    <property type="match status" value="1"/>
</dbReference>
<dbReference type="Pfam" id="PF03947">
    <property type="entry name" value="Ribosomal_L2_C"/>
    <property type="match status" value="1"/>
</dbReference>
<dbReference type="HAMAP" id="MF_01320_B">
    <property type="entry name" value="Ribosomal_uL2_B"/>
    <property type="match status" value="1"/>
</dbReference>
<dbReference type="InterPro" id="IPR022666">
    <property type="entry name" value="Ribosomal_uL2_RNA-bd_dom"/>
</dbReference>
<keyword evidence="5" id="KW-0699">rRNA-binding</keyword>
<dbReference type="SUPFAM" id="SSF50104">
    <property type="entry name" value="Translation proteins SH3-like domain"/>
    <property type="match status" value="1"/>
</dbReference>
<evidence type="ECO:0000256" key="5">
    <source>
        <dbReference type="HAMAP-Rule" id="MF_01320"/>
    </source>
</evidence>
<dbReference type="OrthoDB" id="5290260at2"/>
<dbReference type="InterPro" id="IPR005880">
    <property type="entry name" value="Ribosomal_uL2_bac/org-type"/>
</dbReference>
<keyword evidence="10" id="KW-1185">Reference proteome</keyword>
<dbReference type="GO" id="GO:0015934">
    <property type="term" value="C:large ribosomal subunit"/>
    <property type="evidence" value="ECO:0007669"/>
    <property type="project" value="InterPro"/>
</dbReference>
<dbReference type="Gene3D" id="2.30.30.30">
    <property type="match status" value="1"/>
</dbReference>
<evidence type="ECO:0000256" key="2">
    <source>
        <dbReference type="ARBA" id="ARBA00022980"/>
    </source>
</evidence>
<name>A0A150WN36_BDEBC</name>
<dbReference type="FunFam" id="2.30.30.30:FF:000001">
    <property type="entry name" value="50S ribosomal protein L2"/>
    <property type="match status" value="1"/>
</dbReference>